<dbReference type="Proteomes" id="UP001178507">
    <property type="component" value="Unassembled WGS sequence"/>
</dbReference>
<evidence type="ECO:0000313" key="5">
    <source>
        <dbReference type="Proteomes" id="UP001178507"/>
    </source>
</evidence>
<dbReference type="EMBL" id="CAUJNA010003218">
    <property type="protein sequence ID" value="CAJ1396122.1"/>
    <property type="molecule type" value="Genomic_DNA"/>
</dbReference>
<evidence type="ECO:0000313" key="4">
    <source>
        <dbReference type="EMBL" id="CAJ1396122.1"/>
    </source>
</evidence>
<gene>
    <name evidence="4" type="ORF">EVOR1521_LOCUS20399</name>
</gene>
<dbReference type="InterPro" id="IPR016036">
    <property type="entry name" value="Malonyl_transacylase_ACP-bd"/>
</dbReference>
<dbReference type="SUPFAM" id="SSF55048">
    <property type="entry name" value="Probable ACP-binding domain of malonyl-CoA ACP transacylase"/>
    <property type="match status" value="1"/>
</dbReference>
<name>A0AA36IY49_9DINO</name>
<comment type="caution">
    <text evidence="4">The sequence shown here is derived from an EMBL/GenBank/DDBJ whole genome shotgun (WGS) entry which is preliminary data.</text>
</comment>
<dbReference type="SUPFAM" id="SSF52151">
    <property type="entry name" value="FabD/lysophospholipase-like"/>
    <property type="match status" value="1"/>
</dbReference>
<evidence type="ECO:0000259" key="3">
    <source>
        <dbReference type="SMART" id="SM00827"/>
    </source>
</evidence>
<dbReference type="InterPro" id="IPR050091">
    <property type="entry name" value="PKS_NRPS_Biosynth_Enz"/>
</dbReference>
<accession>A0AA36IY49</accession>
<dbReference type="SMART" id="SM00827">
    <property type="entry name" value="PKS_AT"/>
    <property type="match status" value="1"/>
</dbReference>
<reference evidence="4" key="1">
    <citation type="submission" date="2023-08" db="EMBL/GenBank/DDBJ databases">
        <authorList>
            <person name="Chen Y."/>
            <person name="Shah S."/>
            <person name="Dougan E. K."/>
            <person name="Thang M."/>
            <person name="Chan C."/>
        </authorList>
    </citation>
    <scope>NUCLEOTIDE SEQUENCE</scope>
</reference>
<dbReference type="GO" id="GO:0005737">
    <property type="term" value="C:cytoplasm"/>
    <property type="evidence" value="ECO:0007669"/>
    <property type="project" value="TreeGrafter"/>
</dbReference>
<dbReference type="InterPro" id="IPR001227">
    <property type="entry name" value="Ac_transferase_dom_sf"/>
</dbReference>
<proteinExistence type="predicted"/>
<keyword evidence="1" id="KW-0596">Phosphopantetheine</keyword>
<evidence type="ECO:0000256" key="2">
    <source>
        <dbReference type="ARBA" id="ARBA00022553"/>
    </source>
</evidence>
<dbReference type="GO" id="GO:0005886">
    <property type="term" value="C:plasma membrane"/>
    <property type="evidence" value="ECO:0007669"/>
    <property type="project" value="TreeGrafter"/>
</dbReference>
<dbReference type="GO" id="GO:0006633">
    <property type="term" value="P:fatty acid biosynthetic process"/>
    <property type="evidence" value="ECO:0007669"/>
    <property type="project" value="TreeGrafter"/>
</dbReference>
<dbReference type="Pfam" id="PF00698">
    <property type="entry name" value="Acyl_transf_1"/>
    <property type="match status" value="1"/>
</dbReference>
<protein>
    <recommendedName>
        <fullName evidence="3">Malonyl-CoA:ACP transacylase (MAT) domain-containing protein</fullName>
    </recommendedName>
</protein>
<dbReference type="PANTHER" id="PTHR43775">
    <property type="entry name" value="FATTY ACID SYNTHASE"/>
    <property type="match status" value="1"/>
</dbReference>
<dbReference type="GO" id="GO:0004312">
    <property type="term" value="F:fatty acid synthase activity"/>
    <property type="evidence" value="ECO:0007669"/>
    <property type="project" value="TreeGrafter"/>
</dbReference>
<sequence length="132" mass="14098">MSLEDGLRLVARRGELIDQKCDVGVGSMASIFATKEQVQKAMDEVKKDLAKGQVVVIAALNGPAQTVVSGHKAAVKLVCDNVGAQSKVLSIPHAMHSPLMAPILPELREAAQKCQRPGRAGVLMWAYLRQVG</sequence>
<dbReference type="PANTHER" id="PTHR43775:SF37">
    <property type="entry name" value="SI:DKEY-61P9.11"/>
    <property type="match status" value="1"/>
</dbReference>
<dbReference type="Gene3D" id="3.40.366.10">
    <property type="entry name" value="Malonyl-Coenzyme A Acyl Carrier Protein, domain 2"/>
    <property type="match status" value="1"/>
</dbReference>
<keyword evidence="2" id="KW-0597">Phosphoprotein</keyword>
<evidence type="ECO:0000256" key="1">
    <source>
        <dbReference type="ARBA" id="ARBA00022450"/>
    </source>
</evidence>
<dbReference type="InterPro" id="IPR014043">
    <property type="entry name" value="Acyl_transferase_dom"/>
</dbReference>
<keyword evidence="5" id="KW-1185">Reference proteome</keyword>
<dbReference type="InterPro" id="IPR016035">
    <property type="entry name" value="Acyl_Trfase/lysoPLipase"/>
</dbReference>
<dbReference type="AlphaFoldDB" id="A0AA36IY49"/>
<feature type="domain" description="Malonyl-CoA:ACP transacylase (MAT)" evidence="3">
    <location>
        <begin position="1"/>
        <end position="131"/>
    </location>
</feature>
<organism evidence="4 5">
    <name type="scientific">Effrenium voratum</name>
    <dbReference type="NCBI Taxonomy" id="2562239"/>
    <lineage>
        <taxon>Eukaryota</taxon>
        <taxon>Sar</taxon>
        <taxon>Alveolata</taxon>
        <taxon>Dinophyceae</taxon>
        <taxon>Suessiales</taxon>
        <taxon>Symbiodiniaceae</taxon>
        <taxon>Effrenium</taxon>
    </lineage>
</organism>